<reference evidence="1" key="1">
    <citation type="submission" date="2022-01" db="EMBL/GenBank/DDBJ databases">
        <authorList>
            <person name="Braso-Vives M."/>
        </authorList>
    </citation>
    <scope>NUCLEOTIDE SEQUENCE</scope>
</reference>
<accession>A0A8K0EPW0</accession>
<gene>
    <name evidence="1" type="primary">Hypp1709</name>
    <name evidence="1" type="ORF">BLAG_LOCUS14901</name>
</gene>
<dbReference type="InterPro" id="IPR029071">
    <property type="entry name" value="Ubiquitin-like_domsf"/>
</dbReference>
<evidence type="ECO:0000313" key="2">
    <source>
        <dbReference type="Proteomes" id="UP000838412"/>
    </source>
</evidence>
<organism evidence="1 2">
    <name type="scientific">Branchiostoma lanceolatum</name>
    <name type="common">Common lancelet</name>
    <name type="synonym">Amphioxus lanceolatum</name>
    <dbReference type="NCBI Taxonomy" id="7740"/>
    <lineage>
        <taxon>Eukaryota</taxon>
        <taxon>Metazoa</taxon>
        <taxon>Chordata</taxon>
        <taxon>Cephalochordata</taxon>
        <taxon>Leptocardii</taxon>
        <taxon>Amphioxiformes</taxon>
        <taxon>Branchiostomatidae</taxon>
        <taxon>Branchiostoma</taxon>
    </lineage>
</organism>
<dbReference type="CDD" id="cd17039">
    <property type="entry name" value="Ubl_ubiquitin_like"/>
    <property type="match status" value="1"/>
</dbReference>
<name>A0A8K0EPW0_BRALA</name>
<dbReference type="SUPFAM" id="SSF54236">
    <property type="entry name" value="Ubiquitin-like"/>
    <property type="match status" value="1"/>
</dbReference>
<dbReference type="Proteomes" id="UP000838412">
    <property type="component" value="Chromosome 3"/>
</dbReference>
<evidence type="ECO:0000313" key="1">
    <source>
        <dbReference type="EMBL" id="CAH1256729.1"/>
    </source>
</evidence>
<protein>
    <submittedName>
        <fullName evidence="1">Hypp1709 protein</fullName>
    </submittedName>
</protein>
<dbReference type="OrthoDB" id="1885901at2759"/>
<dbReference type="AlphaFoldDB" id="A0A8K0EPW0"/>
<keyword evidence="2" id="KW-1185">Reference proteome</keyword>
<dbReference type="EMBL" id="OV696688">
    <property type="protein sequence ID" value="CAH1256729.1"/>
    <property type="molecule type" value="Genomic_DNA"/>
</dbReference>
<sequence length="189" mass="21634">MAKRKPGGLDEVVVTMSTVRELLDNQKKEFTGLMELQERNFKSFIETVTVTTNRRLDDLIREVQDVKGSLQHSEIGGAKIAFQQQEERITGIESKIAQLRSNTDKNSHILRLFVIGQDEKTTTLMICKDATVDQLFRRVRHAQGNKLPLTMMRIFYRARQLQYGCGVYLSDYHVPNESSLEVFPGQVGE</sequence>
<dbReference type="Gene3D" id="3.10.20.90">
    <property type="entry name" value="Phosphatidylinositol 3-kinase Catalytic Subunit, Chain A, domain 1"/>
    <property type="match status" value="1"/>
</dbReference>
<proteinExistence type="predicted"/>